<protein>
    <submittedName>
        <fullName evidence="1">DUF6893 family small protein</fullName>
    </submittedName>
</protein>
<dbReference type="InterPro" id="IPR054188">
    <property type="entry name" value="DUF6893"/>
</dbReference>
<gene>
    <name evidence="1" type="ORF">ACFO9E_33800</name>
</gene>
<dbReference type="RefSeq" id="WP_285427290.1">
    <property type="nucleotide sequence ID" value="NZ_JBHSFE010000038.1"/>
</dbReference>
<proteinExistence type="predicted"/>
<dbReference type="Pfam" id="PF21833">
    <property type="entry name" value="DUF6893"/>
    <property type="match status" value="1"/>
</dbReference>
<sequence>MKKSEKTMKKPLIGAASAAAATALAAVVKEFLPDVRRYLRMRRM</sequence>
<dbReference type="EMBL" id="JBHSFE010000038">
    <property type="protein sequence ID" value="MFC4612687.1"/>
    <property type="molecule type" value="Genomic_DNA"/>
</dbReference>
<evidence type="ECO:0000313" key="1">
    <source>
        <dbReference type="EMBL" id="MFC4612687.1"/>
    </source>
</evidence>
<keyword evidence="2" id="KW-1185">Reference proteome</keyword>
<accession>A0ABV9GF01</accession>
<comment type="caution">
    <text evidence="1">The sequence shown here is derived from an EMBL/GenBank/DDBJ whole genome shotgun (WGS) entry which is preliminary data.</text>
</comment>
<evidence type="ECO:0000313" key="2">
    <source>
        <dbReference type="Proteomes" id="UP001595993"/>
    </source>
</evidence>
<name>A0ABV9GF01_9ACTN</name>
<organism evidence="1 2">
    <name type="scientific">Streptomyces maoxianensis</name>
    <dbReference type="NCBI Taxonomy" id="1459942"/>
    <lineage>
        <taxon>Bacteria</taxon>
        <taxon>Bacillati</taxon>
        <taxon>Actinomycetota</taxon>
        <taxon>Actinomycetes</taxon>
        <taxon>Kitasatosporales</taxon>
        <taxon>Streptomycetaceae</taxon>
        <taxon>Streptomyces</taxon>
    </lineage>
</organism>
<dbReference type="Proteomes" id="UP001595993">
    <property type="component" value="Unassembled WGS sequence"/>
</dbReference>
<reference evidence="2" key="1">
    <citation type="journal article" date="2019" name="Int. J. Syst. Evol. Microbiol.">
        <title>The Global Catalogue of Microorganisms (GCM) 10K type strain sequencing project: providing services to taxonomists for standard genome sequencing and annotation.</title>
        <authorList>
            <consortium name="The Broad Institute Genomics Platform"/>
            <consortium name="The Broad Institute Genome Sequencing Center for Infectious Disease"/>
            <person name="Wu L."/>
            <person name="Ma J."/>
        </authorList>
    </citation>
    <scope>NUCLEOTIDE SEQUENCE [LARGE SCALE GENOMIC DNA]</scope>
    <source>
        <strain evidence="2">CGMCC 4.7139</strain>
    </source>
</reference>